<reference evidence="2" key="1">
    <citation type="submission" date="2021-06" db="EMBL/GenBank/DDBJ databases">
        <title>Parelaphostrongylus tenuis whole genome reference sequence.</title>
        <authorList>
            <person name="Garwood T.J."/>
            <person name="Larsen P.A."/>
            <person name="Fountain-Jones N.M."/>
            <person name="Garbe J.R."/>
            <person name="Macchietto M.G."/>
            <person name="Kania S.A."/>
            <person name="Gerhold R.W."/>
            <person name="Richards J.E."/>
            <person name="Wolf T.M."/>
        </authorList>
    </citation>
    <scope>NUCLEOTIDE SEQUENCE</scope>
    <source>
        <strain evidence="2">MNPRO001-30</strain>
        <tissue evidence="2">Meninges</tissue>
    </source>
</reference>
<organism evidence="2 3">
    <name type="scientific">Parelaphostrongylus tenuis</name>
    <name type="common">Meningeal worm</name>
    <dbReference type="NCBI Taxonomy" id="148309"/>
    <lineage>
        <taxon>Eukaryota</taxon>
        <taxon>Metazoa</taxon>
        <taxon>Ecdysozoa</taxon>
        <taxon>Nematoda</taxon>
        <taxon>Chromadorea</taxon>
        <taxon>Rhabditida</taxon>
        <taxon>Rhabditina</taxon>
        <taxon>Rhabditomorpha</taxon>
        <taxon>Strongyloidea</taxon>
        <taxon>Metastrongylidae</taxon>
        <taxon>Parelaphostrongylus</taxon>
    </lineage>
</organism>
<dbReference type="EMBL" id="JAHQIW010003747">
    <property type="protein sequence ID" value="KAJ1359955.1"/>
    <property type="molecule type" value="Genomic_DNA"/>
</dbReference>
<proteinExistence type="predicted"/>
<keyword evidence="3" id="KW-1185">Reference proteome</keyword>
<dbReference type="AlphaFoldDB" id="A0AAD5MJY3"/>
<gene>
    <name evidence="2" type="ORF">KIN20_018790</name>
</gene>
<name>A0AAD5MJY3_PARTN</name>
<protein>
    <recommendedName>
        <fullName evidence="4">SHSP domain-containing protein</fullName>
    </recommendedName>
</protein>
<evidence type="ECO:0000256" key="1">
    <source>
        <dbReference type="SAM" id="MobiDB-lite"/>
    </source>
</evidence>
<evidence type="ECO:0000313" key="2">
    <source>
        <dbReference type="EMBL" id="KAJ1359955.1"/>
    </source>
</evidence>
<evidence type="ECO:0008006" key="4">
    <source>
        <dbReference type="Google" id="ProtNLM"/>
    </source>
</evidence>
<dbReference type="Proteomes" id="UP001196413">
    <property type="component" value="Unassembled WGS sequence"/>
</dbReference>
<accession>A0AAD5MJY3</accession>
<comment type="caution">
    <text evidence="2">The sequence shown here is derived from an EMBL/GenBank/DDBJ whole genome shotgun (WGS) entry which is preliminary data.</text>
</comment>
<feature type="non-terminal residue" evidence="2">
    <location>
        <position position="1"/>
    </location>
</feature>
<sequence length="99" mass="10902">MSISMRFVSSLTDSGQLSVEVPKLAKPLESGGRSIPIEQIGEKDGMPDEIHDTGNGQSVSPSKVLRIRAPLTGVLHPSGVLHGKKFDLQRRRRLQREQM</sequence>
<feature type="compositionally biased region" description="Basic and acidic residues" evidence="1">
    <location>
        <begin position="40"/>
        <end position="52"/>
    </location>
</feature>
<feature type="region of interest" description="Disordered" evidence="1">
    <location>
        <begin position="28"/>
        <end position="60"/>
    </location>
</feature>
<evidence type="ECO:0000313" key="3">
    <source>
        <dbReference type="Proteomes" id="UP001196413"/>
    </source>
</evidence>